<proteinExistence type="predicted"/>
<dbReference type="AlphaFoldDB" id="A0A7J7W843"/>
<sequence>MVSMVEPGEREAWCGPGSCPVGPFEESTRPQHKEATSVPCGLRRKLQETQNKVASTKVKRTAGMPPLNICPAHKAQNHPVRQELFHRLTSLHLGPEGSAAIRAIRWRDGENRREYTDHSSPSADSLA</sequence>
<feature type="region of interest" description="Disordered" evidence="1">
    <location>
        <begin position="16"/>
        <end position="37"/>
    </location>
</feature>
<organism evidence="2 3">
    <name type="scientific">Rhinolophus ferrumequinum</name>
    <name type="common">Greater horseshoe bat</name>
    <dbReference type="NCBI Taxonomy" id="59479"/>
    <lineage>
        <taxon>Eukaryota</taxon>
        <taxon>Metazoa</taxon>
        <taxon>Chordata</taxon>
        <taxon>Craniata</taxon>
        <taxon>Vertebrata</taxon>
        <taxon>Euteleostomi</taxon>
        <taxon>Mammalia</taxon>
        <taxon>Eutheria</taxon>
        <taxon>Laurasiatheria</taxon>
        <taxon>Chiroptera</taxon>
        <taxon>Yinpterochiroptera</taxon>
        <taxon>Rhinolophoidea</taxon>
        <taxon>Rhinolophidae</taxon>
        <taxon>Rhinolophinae</taxon>
        <taxon>Rhinolophus</taxon>
    </lineage>
</organism>
<protein>
    <submittedName>
        <fullName evidence="2">Uncharacterized protein</fullName>
    </submittedName>
</protein>
<feature type="region of interest" description="Disordered" evidence="1">
    <location>
        <begin position="50"/>
        <end position="72"/>
    </location>
</feature>
<dbReference type="EMBL" id="JACAGC010000011">
    <property type="protein sequence ID" value="KAF6333390.1"/>
    <property type="molecule type" value="Genomic_DNA"/>
</dbReference>
<evidence type="ECO:0000313" key="3">
    <source>
        <dbReference type="Proteomes" id="UP000585614"/>
    </source>
</evidence>
<evidence type="ECO:0000256" key="1">
    <source>
        <dbReference type="SAM" id="MobiDB-lite"/>
    </source>
</evidence>
<evidence type="ECO:0000313" key="2">
    <source>
        <dbReference type="EMBL" id="KAF6333390.1"/>
    </source>
</evidence>
<feature type="compositionally biased region" description="Basic and acidic residues" evidence="1">
    <location>
        <begin position="26"/>
        <end position="35"/>
    </location>
</feature>
<accession>A0A7J7W843</accession>
<reference evidence="2 3" key="1">
    <citation type="journal article" date="2020" name="Nature">
        <title>Six reference-quality genomes reveal evolution of bat adaptations.</title>
        <authorList>
            <person name="Jebb D."/>
            <person name="Huang Z."/>
            <person name="Pippel M."/>
            <person name="Hughes G.M."/>
            <person name="Lavrichenko K."/>
            <person name="Devanna P."/>
            <person name="Winkler S."/>
            <person name="Jermiin L.S."/>
            <person name="Skirmuntt E.C."/>
            <person name="Katzourakis A."/>
            <person name="Burkitt-Gray L."/>
            <person name="Ray D.A."/>
            <person name="Sullivan K.A.M."/>
            <person name="Roscito J.G."/>
            <person name="Kirilenko B.M."/>
            <person name="Davalos L.M."/>
            <person name="Corthals A.P."/>
            <person name="Power M.L."/>
            <person name="Jones G."/>
            <person name="Ransome R.D."/>
            <person name="Dechmann D.K.N."/>
            <person name="Locatelli A.G."/>
            <person name="Puechmaille S.J."/>
            <person name="Fedrigo O."/>
            <person name="Jarvis E.D."/>
            <person name="Hiller M."/>
            <person name="Vernes S.C."/>
            <person name="Myers E.W."/>
            <person name="Teeling E.C."/>
        </authorList>
    </citation>
    <scope>NUCLEOTIDE SEQUENCE [LARGE SCALE GENOMIC DNA]</scope>
    <source>
        <strain evidence="2">MRhiFer1</strain>
        <tissue evidence="2">Lung</tissue>
    </source>
</reference>
<comment type="caution">
    <text evidence="2">The sequence shown here is derived from an EMBL/GenBank/DDBJ whole genome shotgun (WGS) entry which is preliminary data.</text>
</comment>
<dbReference type="Proteomes" id="UP000585614">
    <property type="component" value="Unassembled WGS sequence"/>
</dbReference>
<name>A0A7J7W843_RHIFE</name>
<gene>
    <name evidence="2" type="ORF">mRhiFer1_008150</name>
</gene>